<keyword evidence="1 4" id="KW-0732">Signal</keyword>
<protein>
    <recommendedName>
        <fullName evidence="5">Pectinesterase inhibitor domain-containing protein</fullName>
    </recommendedName>
</protein>
<evidence type="ECO:0000256" key="4">
    <source>
        <dbReference type="SAM" id="SignalP"/>
    </source>
</evidence>
<name>A0ABM4U1Q0_COFAR</name>
<dbReference type="SUPFAM" id="SSF101148">
    <property type="entry name" value="Plant invertase/pectin methylesterase inhibitor"/>
    <property type="match status" value="1"/>
</dbReference>
<dbReference type="RefSeq" id="XP_071901205.1">
    <property type="nucleotide sequence ID" value="XM_072045104.1"/>
</dbReference>
<dbReference type="NCBIfam" id="TIGR01614">
    <property type="entry name" value="PME_inhib"/>
    <property type="match status" value="1"/>
</dbReference>
<accession>A0ABM4U1Q0</accession>
<evidence type="ECO:0000256" key="3">
    <source>
        <dbReference type="ARBA" id="ARBA00038471"/>
    </source>
</evidence>
<comment type="similarity">
    <text evidence="3">Belongs to the PMEI family.</text>
</comment>
<organism evidence="6 7">
    <name type="scientific">Coffea arabica</name>
    <name type="common">Arabian coffee</name>
    <dbReference type="NCBI Taxonomy" id="13443"/>
    <lineage>
        <taxon>Eukaryota</taxon>
        <taxon>Viridiplantae</taxon>
        <taxon>Streptophyta</taxon>
        <taxon>Embryophyta</taxon>
        <taxon>Tracheophyta</taxon>
        <taxon>Spermatophyta</taxon>
        <taxon>Magnoliopsida</taxon>
        <taxon>eudicotyledons</taxon>
        <taxon>Gunneridae</taxon>
        <taxon>Pentapetalae</taxon>
        <taxon>asterids</taxon>
        <taxon>lamiids</taxon>
        <taxon>Gentianales</taxon>
        <taxon>Rubiaceae</taxon>
        <taxon>Ixoroideae</taxon>
        <taxon>Gardenieae complex</taxon>
        <taxon>Bertiereae - Coffeeae clade</taxon>
        <taxon>Coffeeae</taxon>
        <taxon>Coffea</taxon>
    </lineage>
</organism>
<keyword evidence="2" id="KW-1015">Disulfide bond</keyword>
<gene>
    <name evidence="7" type="primary">LOC140005034</name>
</gene>
<dbReference type="SMART" id="SM00856">
    <property type="entry name" value="PMEI"/>
    <property type="match status" value="1"/>
</dbReference>
<feature type="signal peptide" evidence="4">
    <location>
        <begin position="1"/>
        <end position="28"/>
    </location>
</feature>
<evidence type="ECO:0000313" key="7">
    <source>
        <dbReference type="RefSeq" id="XP_071901205.1"/>
    </source>
</evidence>
<evidence type="ECO:0000313" key="6">
    <source>
        <dbReference type="Proteomes" id="UP001652660"/>
    </source>
</evidence>
<reference evidence="7" key="1">
    <citation type="submission" date="2025-08" db="UniProtKB">
        <authorList>
            <consortium name="RefSeq"/>
        </authorList>
    </citation>
    <scope>IDENTIFICATION</scope>
    <source>
        <tissue evidence="7">Leaves</tissue>
    </source>
</reference>
<dbReference type="PANTHER" id="PTHR36710">
    <property type="entry name" value="PECTINESTERASE INHIBITOR-LIKE"/>
    <property type="match status" value="1"/>
</dbReference>
<dbReference type="GeneID" id="140005034"/>
<evidence type="ECO:0000256" key="2">
    <source>
        <dbReference type="ARBA" id="ARBA00023157"/>
    </source>
</evidence>
<evidence type="ECO:0000259" key="5">
    <source>
        <dbReference type="SMART" id="SM00856"/>
    </source>
</evidence>
<feature type="domain" description="Pectinesterase inhibitor" evidence="5">
    <location>
        <begin position="34"/>
        <end position="170"/>
    </location>
</feature>
<dbReference type="Proteomes" id="UP001652660">
    <property type="component" value="Chromosome 4c"/>
</dbReference>
<feature type="chain" id="PRO_5045311408" description="Pectinesterase inhibitor domain-containing protein" evidence="4">
    <location>
        <begin position="29"/>
        <end position="217"/>
    </location>
</feature>
<dbReference type="InterPro" id="IPR006501">
    <property type="entry name" value="Pectinesterase_inhib_dom"/>
</dbReference>
<dbReference type="Gene3D" id="1.20.140.40">
    <property type="entry name" value="Invertase/pectin methylesterase inhibitor family protein"/>
    <property type="match status" value="1"/>
</dbReference>
<sequence length="217" mass="23761">MSSFPSHVQYCLPKILLLLTLPIQPSLSVTPDGPTFQLIVKICNRTPDTQFCRDVLQQNLHSPSTDARTLVEISIRLVIVNVTNTLVAVKRAKARATKEVADLLTICEEGYDVVLNEYEEASLAISKNDIRTTLFDEEQSTSPIEDCIKNINPVVPQFQSYNTINLALHRVSVACADFATSTETAGQPSSVAPSYSLFLVLGIEPCVLLGRATEPGQ</sequence>
<dbReference type="Pfam" id="PF04043">
    <property type="entry name" value="PMEI"/>
    <property type="match status" value="1"/>
</dbReference>
<dbReference type="InterPro" id="IPR035513">
    <property type="entry name" value="Invertase/methylesterase_inhib"/>
</dbReference>
<dbReference type="InterPro" id="IPR052421">
    <property type="entry name" value="PCW_Enzyme_Inhibitor"/>
</dbReference>
<keyword evidence="6" id="KW-1185">Reference proteome</keyword>
<proteinExistence type="inferred from homology"/>
<evidence type="ECO:0000256" key="1">
    <source>
        <dbReference type="ARBA" id="ARBA00022729"/>
    </source>
</evidence>
<dbReference type="PANTHER" id="PTHR36710:SF1">
    <property type="entry name" value="F14J9.2 PROTEIN"/>
    <property type="match status" value="1"/>
</dbReference>